<proteinExistence type="predicted"/>
<evidence type="ECO:0000313" key="3">
    <source>
        <dbReference type="Proteomes" id="UP000189777"/>
    </source>
</evidence>
<protein>
    <submittedName>
        <fullName evidence="2">Uncharacterized protein</fullName>
    </submittedName>
</protein>
<keyword evidence="1" id="KW-0472">Membrane</keyword>
<evidence type="ECO:0000313" key="2">
    <source>
        <dbReference type="EMBL" id="SKC41939.1"/>
    </source>
</evidence>
<dbReference type="OrthoDB" id="4825641at2"/>
<gene>
    <name evidence="2" type="ORF">SAMN04324258_0864</name>
</gene>
<sequence>MSDLMKRLSAADPARRADLDSVDGAAFAALREEITMTSTRGATAPALPADGDPVRRRRRLGRRGSVAIGLAAVLTGGGVAYAAIQMFQGSSGEGVTCVHAWNEDTAEGLDIDATGSWITGDPYADCATLLADEGLPPIEDPVAFAWDGQTIVAPADQVPEGVQRLEGPQAVESGVVELQRSVIDPVDGGWSECRSVAEGAAWAQGEIDRLGLQDWTVIPQEAGGTSPSCSTVEINVGERTVTVSPSDDPYQALSTPEADAMIDALRDQVVDGCLFLDAAGAVVDEAVAPFDVEVPTTDMADESAECARVDVFLGGTVKVTVYGPSAAD</sequence>
<dbReference type="AlphaFoldDB" id="A0A1T5IS01"/>
<dbReference type="Proteomes" id="UP000189777">
    <property type="component" value="Unassembled WGS sequence"/>
</dbReference>
<evidence type="ECO:0000256" key="1">
    <source>
        <dbReference type="SAM" id="Phobius"/>
    </source>
</evidence>
<name>A0A1T5IS01_9MICO</name>
<reference evidence="2 3" key="1">
    <citation type="submission" date="2017-02" db="EMBL/GenBank/DDBJ databases">
        <authorList>
            <person name="Peterson S.W."/>
        </authorList>
    </citation>
    <scope>NUCLEOTIDE SEQUENCE [LARGE SCALE GENOMIC DNA]</scope>
    <source>
        <strain evidence="2 3">DSM 21481</strain>
    </source>
</reference>
<dbReference type="RefSeq" id="WP_079571368.1">
    <property type="nucleotide sequence ID" value="NZ_FUZQ01000001.1"/>
</dbReference>
<keyword evidence="1" id="KW-1133">Transmembrane helix</keyword>
<accession>A0A1T5IS01</accession>
<dbReference type="STRING" id="526729.SAMN04324258_0864"/>
<keyword evidence="1" id="KW-0812">Transmembrane</keyword>
<keyword evidence="3" id="KW-1185">Reference proteome</keyword>
<dbReference type="EMBL" id="FUZQ01000001">
    <property type="protein sequence ID" value="SKC41939.1"/>
    <property type="molecule type" value="Genomic_DNA"/>
</dbReference>
<organism evidence="2 3">
    <name type="scientific">Krasilnikoviella flava</name>
    <dbReference type="NCBI Taxonomy" id="526729"/>
    <lineage>
        <taxon>Bacteria</taxon>
        <taxon>Bacillati</taxon>
        <taxon>Actinomycetota</taxon>
        <taxon>Actinomycetes</taxon>
        <taxon>Micrococcales</taxon>
        <taxon>Promicromonosporaceae</taxon>
        <taxon>Krasilnikoviella</taxon>
    </lineage>
</organism>
<feature type="transmembrane region" description="Helical" evidence="1">
    <location>
        <begin position="65"/>
        <end position="84"/>
    </location>
</feature>